<dbReference type="InterPro" id="IPR006530">
    <property type="entry name" value="YD"/>
</dbReference>
<dbReference type="RefSeq" id="WP_009483607.1">
    <property type="nucleotide sequence ID" value="NZ_BAFE01000094.1"/>
</dbReference>
<feature type="compositionally biased region" description="Basic and acidic residues" evidence="1">
    <location>
        <begin position="148"/>
        <end position="164"/>
    </location>
</feature>
<accession>H5UVK6</accession>
<organism evidence="2 3">
    <name type="scientific">Mobilicoccus pelagius NBRC 104925</name>
    <dbReference type="NCBI Taxonomy" id="1089455"/>
    <lineage>
        <taxon>Bacteria</taxon>
        <taxon>Bacillati</taxon>
        <taxon>Actinomycetota</taxon>
        <taxon>Actinomycetes</taxon>
        <taxon>Micrococcales</taxon>
        <taxon>Dermatophilaceae</taxon>
        <taxon>Mobilicoccus</taxon>
    </lineage>
</organism>
<feature type="region of interest" description="Disordered" evidence="1">
    <location>
        <begin position="148"/>
        <end position="197"/>
    </location>
</feature>
<feature type="compositionally biased region" description="Basic residues" evidence="1">
    <location>
        <begin position="176"/>
        <end position="190"/>
    </location>
</feature>
<dbReference type="NCBIfam" id="TIGR01643">
    <property type="entry name" value="YD_repeat_2x"/>
    <property type="match status" value="1"/>
</dbReference>
<dbReference type="Proteomes" id="UP000004367">
    <property type="component" value="Unassembled WGS sequence"/>
</dbReference>
<dbReference type="AlphaFoldDB" id="H5UVK6"/>
<dbReference type="Pfam" id="PF05593">
    <property type="entry name" value="RHS_repeat"/>
    <property type="match status" value="1"/>
</dbReference>
<dbReference type="PANTHER" id="PTHR32305">
    <property type="match status" value="1"/>
</dbReference>
<dbReference type="STRING" id="1089455.MOPEL_135_00020"/>
<sequence>MTDGKGGKTSYTYDGDGNLIKATPPAPLGERRFECDSLGRLTASVNGRGQRVTYEYDAQDRLLSTTVPAAAGVADRTIYQSYDADGNVNFNDSVISYDAQNRQDYIKDPSGVEFSTWFDAAGNMLGVVGAGQDWIAPGSVDSGLCQHARLDRSDTAPGPRERTPSRRGRGTQAGHRTSRARLRRAVRQRRSSNPGTG</sequence>
<dbReference type="PANTHER" id="PTHR32305:SF15">
    <property type="entry name" value="PROTEIN RHSA-RELATED"/>
    <property type="match status" value="1"/>
</dbReference>
<name>H5UVK6_9MICO</name>
<dbReference type="Gene3D" id="2.180.10.10">
    <property type="entry name" value="RHS repeat-associated core"/>
    <property type="match status" value="1"/>
</dbReference>
<gene>
    <name evidence="2" type="ORF">MOPEL_135_00020</name>
</gene>
<keyword evidence="3" id="KW-1185">Reference proteome</keyword>
<comment type="caution">
    <text evidence="2">The sequence shown here is derived from an EMBL/GenBank/DDBJ whole genome shotgun (WGS) entry which is preliminary data.</text>
</comment>
<evidence type="ECO:0000313" key="2">
    <source>
        <dbReference type="EMBL" id="GAB49764.1"/>
    </source>
</evidence>
<dbReference type="OrthoDB" id="166951at2"/>
<evidence type="ECO:0000313" key="3">
    <source>
        <dbReference type="Proteomes" id="UP000004367"/>
    </source>
</evidence>
<protein>
    <recommendedName>
        <fullName evidence="4">Rhs family protein</fullName>
    </recommendedName>
</protein>
<reference evidence="2 3" key="1">
    <citation type="submission" date="2012-02" db="EMBL/GenBank/DDBJ databases">
        <title>Whole genome shotgun sequence of Mobilicoccus pelagius NBRC 104925.</title>
        <authorList>
            <person name="Yoshida Y."/>
            <person name="Hosoyama A."/>
            <person name="Tsuchikane K."/>
            <person name="Katsumata H."/>
            <person name="Yamazaki S."/>
            <person name="Fujita N."/>
        </authorList>
    </citation>
    <scope>NUCLEOTIDE SEQUENCE [LARGE SCALE GENOMIC DNA]</scope>
    <source>
        <strain evidence="2 3">NBRC 104925</strain>
    </source>
</reference>
<evidence type="ECO:0008006" key="4">
    <source>
        <dbReference type="Google" id="ProtNLM"/>
    </source>
</evidence>
<proteinExistence type="predicted"/>
<dbReference type="InterPro" id="IPR031325">
    <property type="entry name" value="RHS_repeat"/>
</dbReference>
<dbReference type="InterPro" id="IPR050708">
    <property type="entry name" value="T6SS_VgrG/RHS"/>
</dbReference>
<evidence type="ECO:0000256" key="1">
    <source>
        <dbReference type="SAM" id="MobiDB-lite"/>
    </source>
</evidence>
<dbReference type="EMBL" id="BAFE01000094">
    <property type="protein sequence ID" value="GAB49764.1"/>
    <property type="molecule type" value="Genomic_DNA"/>
</dbReference>
<dbReference type="eggNOG" id="COG3209">
    <property type="taxonomic scope" value="Bacteria"/>
</dbReference>